<proteinExistence type="predicted"/>
<sequence length="180" mass="19274">MSSSTISDDDRDRIRAHLAAGETVGAIARALGRHRQTVSRVKADLDRQDGTRLAVKLNFRVTEAEHAHLLAALRSTDLTVSEAIRHLVRQATSLLALQSPEIEAVAAARRDLAAVGNNLNQLARLGAVGRLHWKAGDAALVRKVAARVDDLVDEVVGLIAEAQGRASFDPVVEQTKAAAK</sequence>
<accession>A0A8J7MXB0</accession>
<dbReference type="InterPro" id="IPR053842">
    <property type="entry name" value="NikA-like"/>
</dbReference>
<organism evidence="2 3">
    <name type="scientific">Fuscibacter oryzae</name>
    <dbReference type="NCBI Taxonomy" id="2803939"/>
    <lineage>
        <taxon>Bacteria</taxon>
        <taxon>Pseudomonadati</taxon>
        <taxon>Pseudomonadota</taxon>
        <taxon>Alphaproteobacteria</taxon>
        <taxon>Rhodobacterales</taxon>
        <taxon>Paracoccaceae</taxon>
        <taxon>Fuscibacter</taxon>
    </lineage>
</organism>
<dbReference type="InterPro" id="IPR025246">
    <property type="entry name" value="IS30-like_HTH"/>
</dbReference>
<feature type="domain" description="Transposase IS30-like HTH" evidence="1">
    <location>
        <begin position="6"/>
        <end position="41"/>
    </location>
</feature>
<dbReference type="SUPFAM" id="SSF46689">
    <property type="entry name" value="Homeodomain-like"/>
    <property type="match status" value="1"/>
</dbReference>
<evidence type="ECO:0000313" key="2">
    <source>
        <dbReference type="EMBL" id="MBL4929524.1"/>
    </source>
</evidence>
<dbReference type="EMBL" id="JAESVP010000008">
    <property type="protein sequence ID" value="MBL4929524.1"/>
    <property type="molecule type" value="Genomic_DNA"/>
</dbReference>
<dbReference type="Proteomes" id="UP000619033">
    <property type="component" value="Unassembled WGS sequence"/>
</dbReference>
<dbReference type="InterPro" id="IPR009057">
    <property type="entry name" value="Homeodomain-like_sf"/>
</dbReference>
<name>A0A8J7MXB0_9RHOB</name>
<gene>
    <name evidence="2" type="ORF">JI744_15575</name>
</gene>
<dbReference type="RefSeq" id="WP_202662053.1">
    <property type="nucleotide sequence ID" value="NZ_JAESVP010000008.1"/>
</dbReference>
<dbReference type="Pfam" id="PF13936">
    <property type="entry name" value="HTH_38"/>
    <property type="match status" value="1"/>
</dbReference>
<keyword evidence="3" id="KW-1185">Reference proteome</keyword>
<protein>
    <submittedName>
        <fullName evidence="2">Helix-turn-helix domain-containing protein</fullName>
    </submittedName>
</protein>
<comment type="caution">
    <text evidence="2">The sequence shown here is derived from an EMBL/GenBank/DDBJ whole genome shotgun (WGS) entry which is preliminary data.</text>
</comment>
<evidence type="ECO:0000313" key="3">
    <source>
        <dbReference type="Proteomes" id="UP000619033"/>
    </source>
</evidence>
<dbReference type="Pfam" id="PF21983">
    <property type="entry name" value="NikA-like"/>
    <property type="match status" value="1"/>
</dbReference>
<reference evidence="2" key="1">
    <citation type="submission" date="2021-01" db="EMBL/GenBank/DDBJ databases">
        <title>Genome seq and assembly of Tabrizicola sp. KVB23.</title>
        <authorList>
            <person name="Chhetri G."/>
        </authorList>
    </citation>
    <scope>NUCLEOTIDE SEQUENCE</scope>
    <source>
        <strain evidence="2">KVB23</strain>
    </source>
</reference>
<evidence type="ECO:0000259" key="1">
    <source>
        <dbReference type="Pfam" id="PF13936"/>
    </source>
</evidence>
<dbReference type="AlphaFoldDB" id="A0A8J7MXB0"/>